<dbReference type="InterPro" id="IPR029052">
    <property type="entry name" value="Metallo-depent_PP-like"/>
</dbReference>
<comment type="caution">
    <text evidence="2">The sequence shown here is derived from an EMBL/GenBank/DDBJ whole genome shotgun (WGS) entry which is preliminary data.</text>
</comment>
<organism evidence="2 3">
    <name type="scientific">Cohnella lupini</name>
    <dbReference type="NCBI Taxonomy" id="1294267"/>
    <lineage>
        <taxon>Bacteria</taxon>
        <taxon>Bacillati</taxon>
        <taxon>Bacillota</taxon>
        <taxon>Bacilli</taxon>
        <taxon>Bacillales</taxon>
        <taxon>Paenibacillaceae</taxon>
        <taxon>Cohnella</taxon>
    </lineage>
</organism>
<dbReference type="Pfam" id="PF00149">
    <property type="entry name" value="Metallophos"/>
    <property type="match status" value="1"/>
</dbReference>
<dbReference type="Gene3D" id="3.60.21.10">
    <property type="match status" value="1"/>
</dbReference>
<dbReference type="CDD" id="cd00144">
    <property type="entry name" value="MPP_PPP_family"/>
    <property type="match status" value="1"/>
</dbReference>
<evidence type="ECO:0000259" key="1">
    <source>
        <dbReference type="Pfam" id="PF00149"/>
    </source>
</evidence>
<sequence>MYPFTEAKRTLMISDIHGCIEPLNRMLEEIEYNSAEDQLILLGDYIDRGPKSREVVDRVIDLVHNHRAIALRGNHDQRLVDLIRTNDPHIQAKFMEHGGIQTLHSYCGFIGKEINVERLQEARRHIMDNYDHHIDFLGVLPYYYEDANHIYVHAGLNPHYTNWKEQPPHDFMYIKNDFIRFKTKVSKKVIFGHTRAMEIHGVSDVWFHEDKIGIDGGCAYGLQLNCLIFRDQSYTTRKISNSSASA</sequence>
<keyword evidence="3" id="KW-1185">Reference proteome</keyword>
<gene>
    <name evidence="2" type="ORF">DFP95_12235</name>
</gene>
<dbReference type="Proteomes" id="UP000256869">
    <property type="component" value="Unassembled WGS sequence"/>
</dbReference>
<evidence type="ECO:0000313" key="3">
    <source>
        <dbReference type="Proteomes" id="UP000256869"/>
    </source>
</evidence>
<dbReference type="InterPro" id="IPR050126">
    <property type="entry name" value="Ap4A_hydrolase"/>
</dbReference>
<dbReference type="AlphaFoldDB" id="A0A3D9HZ63"/>
<dbReference type="EMBL" id="QRDY01000022">
    <property type="protein sequence ID" value="RED54710.1"/>
    <property type="molecule type" value="Genomic_DNA"/>
</dbReference>
<dbReference type="PANTHER" id="PTHR42850:SF4">
    <property type="entry name" value="ZINC-DEPENDENT ENDOPOLYPHOSPHATASE"/>
    <property type="match status" value="1"/>
</dbReference>
<accession>A0A3D9HZ63</accession>
<dbReference type="SUPFAM" id="SSF56300">
    <property type="entry name" value="Metallo-dependent phosphatases"/>
    <property type="match status" value="1"/>
</dbReference>
<dbReference type="GO" id="GO:0110154">
    <property type="term" value="P:RNA decapping"/>
    <property type="evidence" value="ECO:0007669"/>
    <property type="project" value="TreeGrafter"/>
</dbReference>
<name>A0A3D9HZ63_9BACL</name>
<proteinExistence type="predicted"/>
<evidence type="ECO:0000313" key="2">
    <source>
        <dbReference type="EMBL" id="RED54710.1"/>
    </source>
</evidence>
<dbReference type="PANTHER" id="PTHR42850">
    <property type="entry name" value="METALLOPHOSPHOESTERASE"/>
    <property type="match status" value="1"/>
</dbReference>
<dbReference type="RefSeq" id="WP_115995240.1">
    <property type="nucleotide sequence ID" value="NZ_QRDY01000022.1"/>
</dbReference>
<dbReference type="GO" id="GO:0016791">
    <property type="term" value="F:phosphatase activity"/>
    <property type="evidence" value="ECO:0007669"/>
    <property type="project" value="TreeGrafter"/>
</dbReference>
<feature type="domain" description="Calcineurin-like phosphoesterase" evidence="1">
    <location>
        <begin position="9"/>
        <end position="157"/>
    </location>
</feature>
<reference evidence="2 3" key="1">
    <citation type="submission" date="2018-07" db="EMBL/GenBank/DDBJ databases">
        <title>Genomic Encyclopedia of Type Strains, Phase III (KMG-III): the genomes of soil and plant-associated and newly described type strains.</title>
        <authorList>
            <person name="Whitman W."/>
        </authorList>
    </citation>
    <scope>NUCLEOTIDE SEQUENCE [LARGE SCALE GENOMIC DNA]</scope>
    <source>
        <strain evidence="2 3">CECT 8236</strain>
    </source>
</reference>
<dbReference type="OrthoDB" id="384253at2"/>
<protein>
    <submittedName>
        <fullName evidence="2">Serine/threonine protein phosphatase 1</fullName>
    </submittedName>
</protein>
<dbReference type="GO" id="GO:0008803">
    <property type="term" value="F:bis(5'-nucleosyl)-tetraphosphatase (symmetrical) activity"/>
    <property type="evidence" value="ECO:0007669"/>
    <property type="project" value="TreeGrafter"/>
</dbReference>
<dbReference type="InterPro" id="IPR004843">
    <property type="entry name" value="Calcineurin-like_PHP"/>
</dbReference>
<dbReference type="GO" id="GO:0005737">
    <property type="term" value="C:cytoplasm"/>
    <property type="evidence" value="ECO:0007669"/>
    <property type="project" value="TreeGrafter"/>
</dbReference>